<reference evidence="1" key="3">
    <citation type="submission" date="2023-05" db="EMBL/GenBank/DDBJ databases">
        <authorList>
            <person name="Smith C.H."/>
        </authorList>
    </citation>
    <scope>NUCLEOTIDE SEQUENCE</scope>
    <source>
        <strain evidence="1">CHS0354</strain>
        <tissue evidence="1">Mantle</tissue>
    </source>
</reference>
<evidence type="ECO:0000313" key="2">
    <source>
        <dbReference type="Proteomes" id="UP001195483"/>
    </source>
</evidence>
<feature type="non-terminal residue" evidence="1">
    <location>
        <position position="63"/>
    </location>
</feature>
<evidence type="ECO:0000313" key="1">
    <source>
        <dbReference type="EMBL" id="KAK3584844.1"/>
    </source>
</evidence>
<proteinExistence type="predicted"/>
<sequence>MEYFRDPIYDNGPPGISPYPARPYPGYAYPAVEYDLRHQASGVDISEFQERPGFQYEEENDEF</sequence>
<organism evidence="1 2">
    <name type="scientific">Potamilus streckersoni</name>
    <dbReference type="NCBI Taxonomy" id="2493646"/>
    <lineage>
        <taxon>Eukaryota</taxon>
        <taxon>Metazoa</taxon>
        <taxon>Spiralia</taxon>
        <taxon>Lophotrochozoa</taxon>
        <taxon>Mollusca</taxon>
        <taxon>Bivalvia</taxon>
        <taxon>Autobranchia</taxon>
        <taxon>Heteroconchia</taxon>
        <taxon>Palaeoheterodonta</taxon>
        <taxon>Unionida</taxon>
        <taxon>Unionoidea</taxon>
        <taxon>Unionidae</taxon>
        <taxon>Ambleminae</taxon>
        <taxon>Lampsilini</taxon>
        <taxon>Potamilus</taxon>
    </lineage>
</organism>
<dbReference type="EMBL" id="JAEAOA010000399">
    <property type="protein sequence ID" value="KAK3584844.1"/>
    <property type="molecule type" value="Genomic_DNA"/>
</dbReference>
<dbReference type="AlphaFoldDB" id="A0AAE0S457"/>
<name>A0AAE0S457_9BIVA</name>
<accession>A0AAE0S457</accession>
<dbReference type="Proteomes" id="UP001195483">
    <property type="component" value="Unassembled WGS sequence"/>
</dbReference>
<protein>
    <submittedName>
        <fullName evidence="1">Uncharacterized protein</fullName>
    </submittedName>
</protein>
<comment type="caution">
    <text evidence="1">The sequence shown here is derived from an EMBL/GenBank/DDBJ whole genome shotgun (WGS) entry which is preliminary data.</text>
</comment>
<gene>
    <name evidence="1" type="ORF">CHS0354_005702</name>
</gene>
<reference evidence="1" key="2">
    <citation type="journal article" date="2021" name="Genome Biol. Evol.">
        <title>Developing a high-quality reference genome for a parasitic bivalve with doubly uniparental inheritance (Bivalvia: Unionida).</title>
        <authorList>
            <person name="Smith C.H."/>
        </authorList>
    </citation>
    <scope>NUCLEOTIDE SEQUENCE</scope>
    <source>
        <strain evidence="1">CHS0354</strain>
        <tissue evidence="1">Mantle</tissue>
    </source>
</reference>
<reference evidence="1" key="1">
    <citation type="journal article" date="2021" name="Genome Biol. Evol.">
        <title>A High-Quality Reference Genome for a Parasitic Bivalve with Doubly Uniparental Inheritance (Bivalvia: Unionida).</title>
        <authorList>
            <person name="Smith C.H."/>
        </authorList>
    </citation>
    <scope>NUCLEOTIDE SEQUENCE</scope>
    <source>
        <strain evidence="1">CHS0354</strain>
    </source>
</reference>
<keyword evidence="2" id="KW-1185">Reference proteome</keyword>